<reference evidence="1 3" key="1">
    <citation type="submission" date="2020-04" db="EMBL/GenBank/DDBJ databases">
        <title>Genome Assembly and Annotation of Botryosphaeria dothidea sdau 11-99, a Latent Pathogen of Apple Fruit Ring Rot in China.</title>
        <authorList>
            <person name="Yu C."/>
            <person name="Diao Y."/>
            <person name="Lu Q."/>
            <person name="Zhao J."/>
            <person name="Cui S."/>
            <person name="Peng C."/>
            <person name="He B."/>
            <person name="Liu H."/>
        </authorList>
    </citation>
    <scope>NUCLEOTIDE SEQUENCE [LARGE SCALE GENOMIC DNA]</scope>
    <source>
        <strain evidence="3">sdau11-99</strain>
        <strain evidence="1">Sdau11-99</strain>
    </source>
</reference>
<evidence type="ECO:0000313" key="1">
    <source>
        <dbReference type="EMBL" id="KAF4300755.1"/>
    </source>
</evidence>
<dbReference type="EMBL" id="WWBZ02000082">
    <property type="protein sequence ID" value="KAF4300755.1"/>
    <property type="molecule type" value="Genomic_DNA"/>
</dbReference>
<protein>
    <submittedName>
        <fullName evidence="1">Uncharacterized protein</fullName>
    </submittedName>
</protein>
<dbReference type="Proteomes" id="UP000572817">
    <property type="component" value="Unassembled WGS sequence"/>
</dbReference>
<keyword evidence="3" id="KW-1185">Reference proteome</keyword>
<comment type="caution">
    <text evidence="1">The sequence shown here is derived from an EMBL/GenBank/DDBJ whole genome shotgun (WGS) entry which is preliminary data.</text>
</comment>
<evidence type="ECO:0000313" key="3">
    <source>
        <dbReference type="Proteomes" id="UP000572817"/>
    </source>
</evidence>
<gene>
    <name evidence="2" type="ORF">GTA08_BOTSDO06921</name>
    <name evidence="1" type="ORF">GTA08_BOTSDO11113</name>
</gene>
<sequence length="212" mass="21197">MARSLAAVVTVGPSSQVLSANMADGMTVDGRVYTRGDTELVSMDGGAVVSVGQYGLVVDGDSNGELGPEDSFIAYRAQGAVGEGAAFEGTAGGKHTAASYPWDGIMVGAETLWVNQDVAVTVEGVVVSAVEAGLALSTVDGDNAGTTVEWSTITWDVVSTAAGASSTADAMSSPSSTTSNTSSSSAASTCQLGGIGRWTILGFASVLSWLVI</sequence>
<evidence type="ECO:0000313" key="2">
    <source>
        <dbReference type="EMBL" id="KAF4305200.1"/>
    </source>
</evidence>
<organism evidence="1 3">
    <name type="scientific">Botryosphaeria dothidea</name>
    <dbReference type="NCBI Taxonomy" id="55169"/>
    <lineage>
        <taxon>Eukaryota</taxon>
        <taxon>Fungi</taxon>
        <taxon>Dikarya</taxon>
        <taxon>Ascomycota</taxon>
        <taxon>Pezizomycotina</taxon>
        <taxon>Dothideomycetes</taxon>
        <taxon>Dothideomycetes incertae sedis</taxon>
        <taxon>Botryosphaeriales</taxon>
        <taxon>Botryosphaeriaceae</taxon>
        <taxon>Botryosphaeria</taxon>
    </lineage>
</organism>
<dbReference type="EMBL" id="WWBZ02000040">
    <property type="protein sequence ID" value="KAF4305200.1"/>
    <property type="molecule type" value="Genomic_DNA"/>
</dbReference>
<accession>A0A8H4IGG2</accession>
<name>A0A8H4IGG2_9PEZI</name>
<dbReference type="AlphaFoldDB" id="A0A8H4IGG2"/>
<proteinExistence type="predicted"/>